<dbReference type="PANTHER" id="PTHR39441:SF1">
    <property type="entry name" value="DUF2252 DOMAIN-CONTAINING PROTEIN"/>
    <property type="match status" value="1"/>
</dbReference>
<accession>A0A084IGM3</accession>
<reference evidence="2 3" key="1">
    <citation type="submission" date="2013-03" db="EMBL/GenBank/DDBJ databases">
        <title>Salinisphaera hydrothermalis C41B8 Genome Sequencing.</title>
        <authorList>
            <person name="Li C."/>
            <person name="Lai Q."/>
            <person name="Shao Z."/>
        </authorList>
    </citation>
    <scope>NUCLEOTIDE SEQUENCE [LARGE SCALE GENOMIC DNA]</scope>
    <source>
        <strain evidence="2 3">C41B8</strain>
    </source>
</reference>
<dbReference type="Pfam" id="PF10009">
    <property type="entry name" value="DUF2252"/>
    <property type="match status" value="1"/>
</dbReference>
<dbReference type="Proteomes" id="UP000028302">
    <property type="component" value="Unassembled WGS sequence"/>
</dbReference>
<evidence type="ECO:0000256" key="1">
    <source>
        <dbReference type="SAM" id="MobiDB-lite"/>
    </source>
</evidence>
<dbReference type="eggNOG" id="COG4320">
    <property type="taxonomic scope" value="Bacteria"/>
</dbReference>
<protein>
    <recommendedName>
        <fullName evidence="4">DUF2252 domain-containing protein</fullName>
    </recommendedName>
</protein>
<dbReference type="STRING" id="1304275.C41B8_17843"/>
<sequence length="471" mass="53598">MSKDELAAALERHQPTPERPRVATRMEAFSRLAEAVAAGEFVLQPRVLTGHDRRRHVRQTLREDHETRIAEQSDDAKMKFDELADSLYSFFRGTALLFYRDMAGDDAWMPTVLTLGDVHPENFGVMPNVNNVPIFSVNDFDEAYYAPFTWDLKRGAVGFIIAAEVEGELKRKQQIKIARRFVRGYVEDMQRLAKEGTEQDEEMRFDNAPELVADLIDDAFESRAEWLADDYLNEQKTGFQSNEDLVPISSRRDEFQEITDRLVAENHIEVPARAGRMRVKDVALRRGQGTASLGLNRYYVLVEGAAGDGTDDLIIEYKQARRSALAGLAPSSVYEMDSRGERISHAQTVQLVRGDVFYGHIEFEGQSYMSRERAPFRDDIDLDDLSKSDWKDYADICGRMLARVHALSDEAGNIDHDIEPAIVSAMGPPDLFVADMLEFAVEAADRLRRDHDMFRADHELGAFEHLDFVHE</sequence>
<dbReference type="PANTHER" id="PTHR39441">
    <property type="entry name" value="DUF2252 DOMAIN-CONTAINING PROTEIN"/>
    <property type="match status" value="1"/>
</dbReference>
<evidence type="ECO:0008006" key="4">
    <source>
        <dbReference type="Google" id="ProtNLM"/>
    </source>
</evidence>
<dbReference type="EMBL" id="APNK01000048">
    <property type="protein sequence ID" value="KEZ75857.1"/>
    <property type="molecule type" value="Genomic_DNA"/>
</dbReference>
<feature type="region of interest" description="Disordered" evidence="1">
    <location>
        <begin position="1"/>
        <end position="20"/>
    </location>
</feature>
<evidence type="ECO:0000313" key="2">
    <source>
        <dbReference type="EMBL" id="KEZ75857.1"/>
    </source>
</evidence>
<dbReference type="PATRIC" id="fig|1304275.5.peg.3648"/>
<dbReference type="InterPro" id="IPR018721">
    <property type="entry name" value="DUF2252"/>
</dbReference>
<dbReference type="AlphaFoldDB" id="A0A084IGM3"/>
<evidence type="ECO:0000313" key="3">
    <source>
        <dbReference type="Proteomes" id="UP000028302"/>
    </source>
</evidence>
<comment type="caution">
    <text evidence="2">The sequence shown here is derived from an EMBL/GenBank/DDBJ whole genome shotgun (WGS) entry which is preliminary data.</text>
</comment>
<keyword evidence="3" id="KW-1185">Reference proteome</keyword>
<organism evidence="2 3">
    <name type="scientific">Salinisphaera hydrothermalis (strain C41B8)</name>
    <dbReference type="NCBI Taxonomy" id="1304275"/>
    <lineage>
        <taxon>Bacteria</taxon>
        <taxon>Pseudomonadati</taxon>
        <taxon>Pseudomonadota</taxon>
        <taxon>Gammaproteobacteria</taxon>
        <taxon>Salinisphaerales</taxon>
        <taxon>Salinisphaeraceae</taxon>
        <taxon>Salinisphaera</taxon>
    </lineage>
</organism>
<name>A0A084IGM3_SALHC</name>
<gene>
    <name evidence="2" type="ORF">C41B8_17843</name>
</gene>
<proteinExistence type="predicted"/>